<feature type="binding site" evidence="9">
    <location>
        <begin position="28"/>
        <end position="35"/>
    </location>
    <ligand>
        <name>ATP</name>
        <dbReference type="ChEBI" id="CHEBI:30616"/>
    </ligand>
</feature>
<keyword evidence="4 9" id="KW-0963">Cytoplasm</keyword>
<evidence type="ECO:0000256" key="1">
    <source>
        <dbReference type="ARBA" id="ARBA00004496"/>
    </source>
</evidence>
<dbReference type="GO" id="GO:0005737">
    <property type="term" value="C:cytoplasm"/>
    <property type="evidence" value="ECO:0007669"/>
    <property type="project" value="UniProtKB-SubCell"/>
</dbReference>
<keyword evidence="13" id="KW-1185">Reference proteome</keyword>
<keyword evidence="6 9" id="KW-0547">Nucleotide-binding</keyword>
<evidence type="ECO:0000256" key="5">
    <source>
        <dbReference type="ARBA" id="ARBA00022705"/>
    </source>
</evidence>
<feature type="domain" description="RecF/RecN/SMC N-terminal" evidence="11">
    <location>
        <begin position="1"/>
        <end position="333"/>
    </location>
</feature>
<dbReference type="PANTHER" id="PTHR32182">
    <property type="entry name" value="DNA REPLICATION AND REPAIR PROTEIN RECF"/>
    <property type="match status" value="1"/>
</dbReference>
<comment type="similarity">
    <text evidence="2 9 10">Belongs to the RecF family.</text>
</comment>
<dbReference type="InterPro" id="IPR001238">
    <property type="entry name" value="DNA-binding_RecF"/>
</dbReference>
<comment type="function">
    <text evidence="9 10">The RecF protein is involved in DNA metabolism; it is required for DNA replication and normal SOS inducibility. RecF binds preferentially to single-stranded, linear DNA. It also seems to bind ATP.</text>
</comment>
<dbReference type="Pfam" id="PF02463">
    <property type="entry name" value="SMC_N"/>
    <property type="match status" value="1"/>
</dbReference>
<dbReference type="OrthoDB" id="9803889at2"/>
<keyword evidence="8 9" id="KW-0238">DNA-binding</keyword>
<evidence type="ECO:0000259" key="11">
    <source>
        <dbReference type="Pfam" id="PF02463"/>
    </source>
</evidence>
<gene>
    <name evidence="9" type="primary">recF</name>
    <name evidence="12" type="ORF">NOR51B_1274</name>
</gene>
<dbReference type="InterPro" id="IPR042174">
    <property type="entry name" value="RecF_2"/>
</dbReference>
<evidence type="ECO:0000256" key="4">
    <source>
        <dbReference type="ARBA" id="ARBA00022490"/>
    </source>
</evidence>
<dbReference type="GO" id="GO:0003697">
    <property type="term" value="F:single-stranded DNA binding"/>
    <property type="evidence" value="ECO:0007669"/>
    <property type="project" value="UniProtKB-UniRule"/>
</dbReference>
<evidence type="ECO:0000256" key="2">
    <source>
        <dbReference type="ARBA" id="ARBA00008016"/>
    </source>
</evidence>
<evidence type="ECO:0000256" key="3">
    <source>
        <dbReference type="ARBA" id="ARBA00020170"/>
    </source>
</evidence>
<evidence type="ECO:0000256" key="6">
    <source>
        <dbReference type="ARBA" id="ARBA00022741"/>
    </source>
</evidence>
<dbReference type="Proteomes" id="UP000004699">
    <property type="component" value="Unassembled WGS sequence"/>
</dbReference>
<dbReference type="GO" id="GO:0005524">
    <property type="term" value="F:ATP binding"/>
    <property type="evidence" value="ECO:0007669"/>
    <property type="project" value="UniProtKB-UniRule"/>
</dbReference>
<dbReference type="eggNOG" id="COG1195">
    <property type="taxonomic scope" value="Bacteria"/>
</dbReference>
<dbReference type="SUPFAM" id="SSF52540">
    <property type="entry name" value="P-loop containing nucleoside triphosphate hydrolases"/>
    <property type="match status" value="1"/>
</dbReference>
<proteinExistence type="inferred from homology"/>
<dbReference type="RefSeq" id="WP_009020075.1">
    <property type="nucleotide sequence ID" value="NZ_DS999411.1"/>
</dbReference>
<keyword evidence="9 10" id="KW-0742">SOS response</keyword>
<dbReference type="PROSITE" id="PS00618">
    <property type="entry name" value="RECF_2"/>
    <property type="match status" value="1"/>
</dbReference>
<dbReference type="NCBIfam" id="TIGR00611">
    <property type="entry name" value="recf"/>
    <property type="match status" value="1"/>
</dbReference>
<dbReference type="STRING" id="565045.NOR51B_1274"/>
<evidence type="ECO:0000256" key="7">
    <source>
        <dbReference type="ARBA" id="ARBA00022840"/>
    </source>
</evidence>
<accession>B8KUE9</accession>
<dbReference type="AlphaFoldDB" id="B8KUE9"/>
<organism evidence="12 13">
    <name type="scientific">Luminiphilus syltensis NOR5-1B</name>
    <dbReference type="NCBI Taxonomy" id="565045"/>
    <lineage>
        <taxon>Bacteria</taxon>
        <taxon>Pseudomonadati</taxon>
        <taxon>Pseudomonadota</taxon>
        <taxon>Gammaproteobacteria</taxon>
        <taxon>Cellvibrionales</taxon>
        <taxon>Halieaceae</taxon>
        <taxon>Luminiphilus</taxon>
    </lineage>
</organism>
<dbReference type="HAMAP" id="MF_00365">
    <property type="entry name" value="RecF"/>
    <property type="match status" value="1"/>
</dbReference>
<evidence type="ECO:0000313" key="13">
    <source>
        <dbReference type="Proteomes" id="UP000004699"/>
    </source>
</evidence>
<evidence type="ECO:0000313" key="12">
    <source>
        <dbReference type="EMBL" id="EED35329.1"/>
    </source>
</evidence>
<evidence type="ECO:0000256" key="9">
    <source>
        <dbReference type="HAMAP-Rule" id="MF_00365"/>
    </source>
</evidence>
<name>B8KUE9_9GAMM</name>
<sequence>MIKQLAIEGVRNLDASVSLGSSANLLYGRNGSGKTSVLEAIHLLAVGRSFRANSAKPVIGFDRDHCLVTATVTEGNRNQQLGIQRSKDGSVIARINGEAVTSLAMLAEVLPVVVMDSGIVSLIDGQPEGRRRFIDASVFHVEQSFLPAWRRFQRALRQRNAGLRRGTLEGDEAWRREVASAGQKLTEMRSVALDALQARFVASAEALSDDIAGMALVFRAGWDKTVGLLEALERSLESDRLQGFTHVGPHRADIKLLIDGRPAAEVMSRGQLKLAATALKLAQGGLIAQQSRSTPVYLVDDLLAELDSGHSRAVCDQLVAAGGQVVFTAVDRDEVPAFWSGSELTLFHVEQGSVVSV</sequence>
<dbReference type="GO" id="GO:0006260">
    <property type="term" value="P:DNA replication"/>
    <property type="evidence" value="ECO:0007669"/>
    <property type="project" value="UniProtKB-UniRule"/>
</dbReference>
<dbReference type="InterPro" id="IPR027417">
    <property type="entry name" value="P-loop_NTPase"/>
</dbReference>
<dbReference type="PANTHER" id="PTHR32182:SF0">
    <property type="entry name" value="DNA REPLICATION AND REPAIR PROTEIN RECF"/>
    <property type="match status" value="1"/>
</dbReference>
<evidence type="ECO:0000256" key="10">
    <source>
        <dbReference type="RuleBase" id="RU000578"/>
    </source>
</evidence>
<keyword evidence="9 10" id="KW-0234">DNA repair</keyword>
<comment type="subcellular location">
    <subcellularLocation>
        <location evidence="1 9 10">Cytoplasm</location>
    </subcellularLocation>
</comment>
<dbReference type="Gene3D" id="1.20.1050.90">
    <property type="entry name" value="RecF/RecN/SMC, N-terminal domain"/>
    <property type="match status" value="1"/>
</dbReference>
<dbReference type="HOGENOM" id="CLU_040267_0_0_6"/>
<dbReference type="InterPro" id="IPR018078">
    <property type="entry name" value="DNA-binding_RecF_CS"/>
</dbReference>
<dbReference type="GO" id="GO:0006302">
    <property type="term" value="P:double-strand break repair"/>
    <property type="evidence" value="ECO:0007669"/>
    <property type="project" value="TreeGrafter"/>
</dbReference>
<keyword evidence="5 9" id="KW-0235">DNA replication</keyword>
<evidence type="ECO:0000256" key="8">
    <source>
        <dbReference type="ARBA" id="ARBA00023125"/>
    </source>
</evidence>
<dbReference type="EMBL" id="DS999411">
    <property type="protein sequence ID" value="EED35329.1"/>
    <property type="molecule type" value="Genomic_DNA"/>
</dbReference>
<dbReference type="GO" id="GO:0000731">
    <property type="term" value="P:DNA synthesis involved in DNA repair"/>
    <property type="evidence" value="ECO:0007669"/>
    <property type="project" value="TreeGrafter"/>
</dbReference>
<dbReference type="Gene3D" id="3.40.50.300">
    <property type="entry name" value="P-loop containing nucleotide triphosphate hydrolases"/>
    <property type="match status" value="1"/>
</dbReference>
<protein>
    <recommendedName>
        <fullName evidence="3 9">DNA replication and repair protein RecF</fullName>
    </recommendedName>
</protein>
<keyword evidence="9 10" id="KW-0227">DNA damage</keyword>
<dbReference type="InterPro" id="IPR003395">
    <property type="entry name" value="RecF/RecN/SMC_N"/>
</dbReference>
<reference evidence="13" key="1">
    <citation type="journal article" date="2013" name="BMC Microbiol.">
        <title>Taxonomy and evolution of bacteriochlorophyll a-containing members of the OM60/NOR5 clade of marine gammaproteobacteria: description of Luminiphilus syltensis gen. nov., sp. nov., reclassification of Haliea rubra as Pseudohaliea rubra gen. nov., comb. nov., and emendation of Chromatocurvus halotolerans.</title>
        <authorList>
            <person name="Spring S."/>
            <person name="Riedel T."/>
            <person name="Sproer C."/>
            <person name="Yan S."/>
            <person name="Harder J."/>
            <person name="Fuchs B.M."/>
        </authorList>
    </citation>
    <scope>NUCLEOTIDE SEQUENCE [LARGE SCALE GENOMIC DNA]</scope>
    <source>
        <strain evidence="13">NOR51-B</strain>
    </source>
</reference>
<dbReference type="GO" id="GO:0009432">
    <property type="term" value="P:SOS response"/>
    <property type="evidence" value="ECO:0007669"/>
    <property type="project" value="UniProtKB-UniRule"/>
</dbReference>
<keyword evidence="7 9" id="KW-0067">ATP-binding</keyword>